<evidence type="ECO:0000313" key="1">
    <source>
        <dbReference type="EMBL" id="SXD95445.1"/>
    </source>
</evidence>
<name>A0A8B4TVX1_9ENTR</name>
<sequence length="109" mass="11749">MGFPSPANDYVERRLGINTICRLDANTRAIVTDCGYAVIDLSRKAKQGNTVLIRSEGRIEFAKILGRAFITADGESIEGEALDETEVIGVVTFLITDVNSEGTEGCPVI</sequence>
<keyword evidence="1" id="KW-0378">Hydrolase</keyword>
<dbReference type="EC" id="3.4.21.-" evidence="1"/>
<proteinExistence type="predicted"/>
<organism evidence="1 2">
    <name type="scientific">Klebsiella quasivariicola</name>
    <dbReference type="NCBI Taxonomy" id="2026240"/>
    <lineage>
        <taxon>Bacteria</taxon>
        <taxon>Pseudomonadati</taxon>
        <taxon>Pseudomonadota</taxon>
        <taxon>Gammaproteobacteria</taxon>
        <taxon>Enterobacterales</taxon>
        <taxon>Enterobacteriaceae</taxon>
        <taxon>Klebsiella/Raoultella group</taxon>
        <taxon>Klebsiella</taxon>
        <taxon>Klebsiella pneumoniae complex</taxon>
    </lineage>
</organism>
<dbReference type="AlphaFoldDB" id="A0A8B4TVX1"/>
<gene>
    <name evidence="1" type="primary">umuD_2</name>
    <name evidence="1" type="ORF">SAMEA3538780_02617</name>
</gene>
<dbReference type="RefSeq" id="WP_032445407.1">
    <property type="nucleotide sequence ID" value="NZ_JBGNJZ010000059.1"/>
</dbReference>
<protein>
    <submittedName>
        <fullName evidence="1">Protein UmuD-like protein</fullName>
        <ecNumber evidence="1">3.4.21.-</ecNumber>
    </submittedName>
</protein>
<dbReference type="GO" id="GO:0016787">
    <property type="term" value="F:hydrolase activity"/>
    <property type="evidence" value="ECO:0007669"/>
    <property type="project" value="UniProtKB-KW"/>
</dbReference>
<comment type="caution">
    <text evidence="1">The sequence shown here is derived from an EMBL/GenBank/DDBJ whole genome shotgun (WGS) entry which is preliminary data.</text>
</comment>
<reference evidence="1 2" key="1">
    <citation type="submission" date="2018-08" db="EMBL/GenBank/DDBJ databases">
        <authorList>
            <consortium name="Pathogen Informatics"/>
        </authorList>
    </citation>
    <scope>NUCLEOTIDE SEQUENCE [LARGE SCALE GENOMIC DNA]</scope>
    <source>
        <strain evidence="1 2">EuSCAPE_IT371</strain>
    </source>
</reference>
<dbReference type="Proteomes" id="UP000257712">
    <property type="component" value="Unassembled WGS sequence"/>
</dbReference>
<accession>A0A8B4TVX1</accession>
<evidence type="ECO:0000313" key="2">
    <source>
        <dbReference type="Proteomes" id="UP000257712"/>
    </source>
</evidence>
<dbReference type="EMBL" id="UJZG01000006">
    <property type="protein sequence ID" value="SXD95445.1"/>
    <property type="molecule type" value="Genomic_DNA"/>
</dbReference>